<dbReference type="SUPFAM" id="SSF46955">
    <property type="entry name" value="Putative DNA-binding domain"/>
    <property type="match status" value="1"/>
</dbReference>
<dbReference type="RefSeq" id="WP_132949122.1">
    <property type="nucleotide sequence ID" value="NZ_BSVG01000008.1"/>
</dbReference>
<evidence type="ECO:0000259" key="5">
    <source>
        <dbReference type="PROSITE" id="PS50937"/>
    </source>
</evidence>
<keyword evidence="4" id="KW-0804">Transcription</keyword>
<dbReference type="PANTHER" id="PTHR30204">
    <property type="entry name" value="REDOX-CYCLING DRUG-SENSING TRANSCRIPTIONAL ACTIVATOR SOXR"/>
    <property type="match status" value="1"/>
</dbReference>
<dbReference type="CDD" id="cd00592">
    <property type="entry name" value="HTH_MerR-like"/>
    <property type="match status" value="1"/>
</dbReference>
<dbReference type="Gene3D" id="1.10.1660.10">
    <property type="match status" value="1"/>
</dbReference>
<feature type="domain" description="HTH merR-type" evidence="5">
    <location>
        <begin position="1"/>
        <end position="72"/>
    </location>
</feature>
<dbReference type="OrthoDB" id="9773308at2"/>
<evidence type="ECO:0000256" key="3">
    <source>
        <dbReference type="ARBA" id="ARBA00023125"/>
    </source>
</evidence>
<evidence type="ECO:0000256" key="2">
    <source>
        <dbReference type="ARBA" id="ARBA00023015"/>
    </source>
</evidence>
<comment type="caution">
    <text evidence="6">The sequence shown here is derived from an EMBL/GenBank/DDBJ whole genome shotgun (WGS) entry which is preliminary data.</text>
</comment>
<name>A0A4R1QBF6_9BACL</name>
<dbReference type="Gene3D" id="3.20.80.10">
    <property type="entry name" value="Regulatory factor, effector binding domain"/>
    <property type="match status" value="1"/>
</dbReference>
<sequence>MSEFMTIQTFSKRTGISKSALRYYESENLLHPIRSKNGYRLYSEEQIATVKLISSLRLADVPIKDIQMYLKENETVRQQMISNWIKTLKEKHHLLSVSLRFLESYQKSDQVYLLERNAEKIVWFVAESNPGKFGDHFRKRKRELERLNIPVNNGYLRYLSGRESIKARIGFGVSDDVEIAGLSEIDCIEIMPACLCIALPYTSPITEIHTGYEQLMNYAMEHKFIPAGPIIEWYRGDHFEDLDLLMPVAYISKMEGRS</sequence>
<keyword evidence="2" id="KW-0805">Transcription regulation</keyword>
<protein>
    <submittedName>
        <fullName evidence="6">DNA-binding transcriptional MerR regulator</fullName>
    </submittedName>
</protein>
<dbReference type="GO" id="GO:0003700">
    <property type="term" value="F:DNA-binding transcription factor activity"/>
    <property type="evidence" value="ECO:0007669"/>
    <property type="project" value="InterPro"/>
</dbReference>
<dbReference type="EMBL" id="SLUL01000013">
    <property type="protein sequence ID" value="TCL47043.1"/>
    <property type="molecule type" value="Genomic_DNA"/>
</dbReference>
<dbReference type="PROSITE" id="PS50937">
    <property type="entry name" value="HTH_MERR_2"/>
    <property type="match status" value="1"/>
</dbReference>
<keyword evidence="7" id="KW-1185">Reference proteome</keyword>
<accession>A0A4R1QBF6</accession>
<dbReference type="SMART" id="SM00422">
    <property type="entry name" value="HTH_MERR"/>
    <property type="match status" value="1"/>
</dbReference>
<dbReference type="Pfam" id="PF13411">
    <property type="entry name" value="MerR_1"/>
    <property type="match status" value="1"/>
</dbReference>
<dbReference type="InterPro" id="IPR047057">
    <property type="entry name" value="MerR_fam"/>
</dbReference>
<evidence type="ECO:0000256" key="4">
    <source>
        <dbReference type="ARBA" id="ARBA00023163"/>
    </source>
</evidence>
<evidence type="ECO:0000313" key="6">
    <source>
        <dbReference type="EMBL" id="TCL47043.1"/>
    </source>
</evidence>
<keyword evidence="1" id="KW-0678">Repressor</keyword>
<dbReference type="InterPro" id="IPR009061">
    <property type="entry name" value="DNA-bd_dom_put_sf"/>
</dbReference>
<dbReference type="PANTHER" id="PTHR30204:SF69">
    <property type="entry name" value="MERR-FAMILY TRANSCRIPTIONAL REGULATOR"/>
    <property type="match status" value="1"/>
</dbReference>
<dbReference type="InterPro" id="IPR011256">
    <property type="entry name" value="Reg_factor_effector_dom_sf"/>
</dbReference>
<evidence type="ECO:0000313" key="7">
    <source>
        <dbReference type="Proteomes" id="UP000295658"/>
    </source>
</evidence>
<reference evidence="6 7" key="1">
    <citation type="submission" date="2019-03" db="EMBL/GenBank/DDBJ databases">
        <title>Genomic Encyclopedia of Type Strains, Phase IV (KMG-IV): sequencing the most valuable type-strain genomes for metagenomic binning, comparative biology and taxonomic classification.</title>
        <authorList>
            <person name="Goeker M."/>
        </authorList>
    </citation>
    <scope>NUCLEOTIDE SEQUENCE [LARGE SCALE GENOMIC DNA]</scope>
    <source>
        <strain evidence="6 7">DSM 24979</strain>
    </source>
</reference>
<evidence type="ECO:0000256" key="1">
    <source>
        <dbReference type="ARBA" id="ARBA00022491"/>
    </source>
</evidence>
<keyword evidence="3 6" id="KW-0238">DNA-binding</keyword>
<dbReference type="AlphaFoldDB" id="A0A4R1QBF6"/>
<gene>
    <name evidence="6" type="ORF">EDD69_11349</name>
</gene>
<proteinExistence type="predicted"/>
<dbReference type="InterPro" id="IPR000551">
    <property type="entry name" value="MerR-type_HTH_dom"/>
</dbReference>
<dbReference type="GO" id="GO:0003677">
    <property type="term" value="F:DNA binding"/>
    <property type="evidence" value="ECO:0007669"/>
    <property type="project" value="UniProtKB-KW"/>
</dbReference>
<dbReference type="SUPFAM" id="SSF55136">
    <property type="entry name" value="Probable bacterial effector-binding domain"/>
    <property type="match status" value="1"/>
</dbReference>
<dbReference type="Proteomes" id="UP000295658">
    <property type="component" value="Unassembled WGS sequence"/>
</dbReference>
<organism evidence="6 7">
    <name type="scientific">Thermolongibacillus altinsuensis</name>
    <dbReference type="NCBI Taxonomy" id="575256"/>
    <lineage>
        <taxon>Bacteria</taxon>
        <taxon>Bacillati</taxon>
        <taxon>Bacillota</taxon>
        <taxon>Bacilli</taxon>
        <taxon>Bacillales</taxon>
        <taxon>Anoxybacillaceae</taxon>
        <taxon>Thermolongibacillus</taxon>
    </lineage>
</organism>